<organism evidence="1 2">
    <name type="scientific">candidate division MSBL1 archaeon SCGC-AAA261D19</name>
    <dbReference type="NCBI Taxonomy" id="1698273"/>
    <lineage>
        <taxon>Archaea</taxon>
        <taxon>Methanobacteriati</taxon>
        <taxon>Methanobacteriota</taxon>
        <taxon>candidate division MSBL1</taxon>
    </lineage>
</organism>
<dbReference type="EMBL" id="LHXX01000021">
    <property type="protein sequence ID" value="KXB02220.1"/>
    <property type="molecule type" value="Genomic_DNA"/>
</dbReference>
<name>A0A133V6Z6_9EURY</name>
<protein>
    <submittedName>
        <fullName evidence="1">Uncharacterized protein</fullName>
    </submittedName>
</protein>
<evidence type="ECO:0000313" key="1">
    <source>
        <dbReference type="EMBL" id="KXB02220.1"/>
    </source>
</evidence>
<gene>
    <name evidence="1" type="ORF">AKJ43_02185</name>
</gene>
<reference evidence="1 2" key="1">
    <citation type="journal article" date="2016" name="Sci. Rep.">
        <title>Metabolic traits of an uncultured archaeal lineage -MSBL1- from brine pools of the Red Sea.</title>
        <authorList>
            <person name="Mwirichia R."/>
            <person name="Alam I."/>
            <person name="Rashid M."/>
            <person name="Vinu M."/>
            <person name="Ba-Alawi W."/>
            <person name="Anthony Kamau A."/>
            <person name="Kamanda Ngugi D."/>
            <person name="Goker M."/>
            <person name="Klenk H.P."/>
            <person name="Bajic V."/>
            <person name="Stingl U."/>
        </authorList>
    </citation>
    <scope>NUCLEOTIDE SEQUENCE [LARGE SCALE GENOMIC DNA]</scope>
    <source>
        <strain evidence="1">SCGC-AAA261D19</strain>
    </source>
</reference>
<accession>A0A133V6Z6</accession>
<evidence type="ECO:0000313" key="2">
    <source>
        <dbReference type="Proteomes" id="UP000070400"/>
    </source>
</evidence>
<sequence length="157" mass="17820">MVQPERPFPTGKGCLEGAKVWIRGAASVGTSDYCTYWGRLLAMRGEGPFSSKMALKPIEDLQRSNAVEKIRNFRPFAEREIISTIKHKFREWSEAEGNHIALLRTYFLFTGVVPFNPERQAEGELKKVADRVSEGIRKGDGWSPLLSQFRKALQHLP</sequence>
<dbReference type="Proteomes" id="UP000070400">
    <property type="component" value="Unassembled WGS sequence"/>
</dbReference>
<dbReference type="AlphaFoldDB" id="A0A133V6Z6"/>
<proteinExistence type="predicted"/>
<comment type="caution">
    <text evidence="1">The sequence shown here is derived from an EMBL/GenBank/DDBJ whole genome shotgun (WGS) entry which is preliminary data.</text>
</comment>
<keyword evidence="2" id="KW-1185">Reference proteome</keyword>